<dbReference type="AlphaFoldDB" id="A0A6C0VSL2"/>
<evidence type="ECO:0000313" key="1">
    <source>
        <dbReference type="EMBL" id="NMU29235.1"/>
    </source>
</evidence>
<reference evidence="2" key="1">
    <citation type="submission" date="2019-07" db="EMBL/GenBank/DDBJ databases">
        <title>Characteristics of the vibrio isolates carrying blactx-m-14.</title>
        <authorList>
            <person name="Zheng Z."/>
            <person name="Ye L."/>
            <person name="Chen S."/>
        </authorList>
    </citation>
    <scope>NUCLEOTIDE SEQUENCE</scope>
    <source>
        <strain evidence="2">Vb0574</strain>
    </source>
</reference>
<dbReference type="EMBL" id="MN199028">
    <property type="protein sequence ID" value="QIB99839.1"/>
    <property type="molecule type" value="Genomic_DNA"/>
</dbReference>
<dbReference type="EMBL" id="JABCLD010002139">
    <property type="protein sequence ID" value="NMU29235.1"/>
    <property type="molecule type" value="Genomic_DNA"/>
</dbReference>
<dbReference type="Proteomes" id="UP000555836">
    <property type="component" value="Unassembled WGS sequence"/>
</dbReference>
<sequence length="182" mass="20648">MELTDSVLHQLRYLAEQATAGEWEAVNNGVLYGVVRIKDTNSQIAACTMSDDSPRSISPLEANSRFIAAVQPAVVLAMVERLARLDHLVKASKQLVLASVRPMMLIELQKHFTERDHAFLMSFKRGQPDWALFDYRNAADLPAIRWKLQNINKLAKNQAKHQEQLDKLKQVLDDWLVNANAE</sequence>
<accession>A0A6C0VSL2</accession>
<protein>
    <submittedName>
        <fullName evidence="2">Uncharacterized protein</fullName>
    </submittedName>
</protein>
<reference evidence="1 3" key="2">
    <citation type="submission" date="2020-04" db="EMBL/GenBank/DDBJ databases">
        <title>Whole-genome sequencing of Vibrio spp. from China reveals different genetic environments of blaCTX-M-14 among diverse lineages.</title>
        <authorList>
            <person name="Zheng Z."/>
            <person name="Ye L."/>
            <person name="Chen S."/>
        </authorList>
    </citation>
    <scope>NUCLEOTIDE SEQUENCE [LARGE SCALE GENOMIC DNA]</scope>
    <source>
        <strain evidence="1 3">Vb0574</strain>
    </source>
</reference>
<name>A0A6C0VSL2_VIBPH</name>
<proteinExistence type="predicted"/>
<evidence type="ECO:0000313" key="2">
    <source>
        <dbReference type="EMBL" id="QIB99839.1"/>
    </source>
</evidence>
<evidence type="ECO:0000313" key="3">
    <source>
        <dbReference type="Proteomes" id="UP000555836"/>
    </source>
</evidence>
<gene>
    <name evidence="1" type="ORF">HKB21_26895</name>
</gene>
<organism evidence="2">
    <name type="scientific">Vibrio parahaemolyticus</name>
    <dbReference type="NCBI Taxonomy" id="670"/>
    <lineage>
        <taxon>Bacteria</taxon>
        <taxon>Pseudomonadati</taxon>
        <taxon>Pseudomonadota</taxon>
        <taxon>Gammaproteobacteria</taxon>
        <taxon>Vibrionales</taxon>
        <taxon>Vibrionaceae</taxon>
        <taxon>Vibrio</taxon>
    </lineage>
</organism>